<evidence type="ECO:0000313" key="3">
    <source>
        <dbReference type="Proteomes" id="UP000038009"/>
    </source>
</evidence>
<feature type="region of interest" description="Disordered" evidence="1">
    <location>
        <begin position="61"/>
        <end position="116"/>
    </location>
</feature>
<dbReference type="OMA" id="AFMKHLG"/>
<dbReference type="EMBL" id="LJSK01000327">
    <property type="protein sequence ID" value="KPI83772.1"/>
    <property type="molecule type" value="Genomic_DNA"/>
</dbReference>
<gene>
    <name evidence="2" type="ORF">ABL78_7188</name>
</gene>
<dbReference type="AlphaFoldDB" id="A0A0N1I2D5"/>
<reference evidence="2 3" key="1">
    <citation type="journal article" date="2015" name="PLoS Pathog.">
        <title>Leptomonas seymouri: Adaptations to the Dixenous Life Cycle Analyzed by Genome Sequencing, Transcriptome Profiling and Co-infection with Leishmania donovani.</title>
        <authorList>
            <person name="Kraeva N."/>
            <person name="Butenko A."/>
            <person name="Hlavacova J."/>
            <person name="Kostygov A."/>
            <person name="Myskova J."/>
            <person name="Grybchuk D."/>
            <person name="Lestinova T."/>
            <person name="Votypka J."/>
            <person name="Volf P."/>
            <person name="Opperdoes F."/>
            <person name="Flegontov P."/>
            <person name="Lukes J."/>
            <person name="Yurchenko V."/>
        </authorList>
    </citation>
    <scope>NUCLEOTIDE SEQUENCE [LARGE SCALE GENOMIC DNA]</scope>
    <source>
        <strain evidence="2 3">ATCC 30220</strain>
    </source>
</reference>
<comment type="caution">
    <text evidence="2">The sequence shown here is derived from an EMBL/GenBank/DDBJ whole genome shotgun (WGS) entry which is preliminary data.</text>
</comment>
<protein>
    <submittedName>
        <fullName evidence="2">Uncharacterized protein</fullName>
    </submittedName>
</protein>
<feature type="compositionally biased region" description="Polar residues" evidence="1">
    <location>
        <begin position="166"/>
        <end position="176"/>
    </location>
</feature>
<sequence length="600" mass="64580">MKRRVLRAHANKRCLRILSASNQLRTPSSGDRGYAVLCDASFLRAVLLSYWQAHAPSGWRESRKRQLRRAAAPQQAMRRHQPSSQAPQEEEVQGSGKENFKSVSREGRASASEAARLHASTPTVAAIIARLPVQLPSPSPFEFLNALMTGAFQVNGSDGAGKDDQASTSASKQSHNTGKRSSSSGGVGKSAPFLCYCLPETVANLHRMRDAAFTAPSSTAPHAGEAASKAESVLARDGQRHPLTFQEVPAVVVDALLSRLSLLHDPQIEVSSEQRHNSSDNDTSGHAKTAGVKSEEDERVRAQQQQRQHQPRSEANAVADFMSFNQLCLARGCAPSSLSEQEDHGFAHVRLCSMLRFTDCAGSSGHHALKRLRQKRRIHREAEHTGAGPHQQDFPRSDANEESAAAAGLSKPFTPQFTFVATQSHDIRKRLAPATALLRLTTNPDALWIEQRGTAYRYEAGDDNGVDAHRKRSPASRGASSLSTPDRQPRSRHLTASTAPCATSSAPTVVSAAPPLSRADVAFMKHLGKATHLTLPERASSGHFAGASPQHAAVAAPGTVGDAKSGAEGGAHGAGRKRSRQKGQNPLSMKKKHKREVFRA</sequence>
<feature type="region of interest" description="Disordered" evidence="1">
    <location>
        <begin position="540"/>
        <end position="600"/>
    </location>
</feature>
<evidence type="ECO:0000256" key="1">
    <source>
        <dbReference type="SAM" id="MobiDB-lite"/>
    </source>
</evidence>
<organism evidence="2 3">
    <name type="scientific">Leptomonas seymouri</name>
    <dbReference type="NCBI Taxonomy" id="5684"/>
    <lineage>
        <taxon>Eukaryota</taxon>
        <taxon>Discoba</taxon>
        <taxon>Euglenozoa</taxon>
        <taxon>Kinetoplastea</taxon>
        <taxon>Metakinetoplastina</taxon>
        <taxon>Trypanosomatida</taxon>
        <taxon>Trypanosomatidae</taxon>
        <taxon>Leishmaniinae</taxon>
        <taxon>Leptomonas</taxon>
    </lineage>
</organism>
<feature type="compositionally biased region" description="Basic and acidic residues" evidence="1">
    <location>
        <begin position="272"/>
        <end position="285"/>
    </location>
</feature>
<feature type="region of interest" description="Disordered" evidence="1">
    <location>
        <begin position="382"/>
        <end position="408"/>
    </location>
</feature>
<dbReference type="OrthoDB" id="246482at2759"/>
<dbReference type="VEuPathDB" id="TriTrypDB:Lsey_0327_0060"/>
<feature type="region of interest" description="Disordered" evidence="1">
    <location>
        <begin position="269"/>
        <end position="314"/>
    </location>
</feature>
<evidence type="ECO:0000313" key="2">
    <source>
        <dbReference type="EMBL" id="KPI83772.1"/>
    </source>
</evidence>
<feature type="compositionally biased region" description="Low complexity" evidence="1">
    <location>
        <begin position="495"/>
        <end position="512"/>
    </location>
</feature>
<accession>A0A0N1I2D5</accession>
<keyword evidence="3" id="KW-1185">Reference proteome</keyword>
<proteinExistence type="predicted"/>
<feature type="compositionally biased region" description="Basic residues" evidence="1">
    <location>
        <begin position="589"/>
        <end position="600"/>
    </location>
</feature>
<feature type="region of interest" description="Disordered" evidence="1">
    <location>
        <begin position="157"/>
        <end position="187"/>
    </location>
</feature>
<feature type="region of interest" description="Disordered" evidence="1">
    <location>
        <begin position="460"/>
        <end position="512"/>
    </location>
</feature>
<name>A0A0N1I2D5_LEPSE</name>
<feature type="compositionally biased region" description="Basic and acidic residues" evidence="1">
    <location>
        <begin position="98"/>
        <end position="108"/>
    </location>
</feature>
<dbReference type="Proteomes" id="UP000038009">
    <property type="component" value="Unassembled WGS sequence"/>
</dbReference>